<reference evidence="3" key="1">
    <citation type="submission" date="2021-01" db="EMBL/GenBank/DDBJ databases">
        <title>Whole genome shotgun sequence of Actinoplanes ferrugineus NBRC 15555.</title>
        <authorList>
            <person name="Komaki H."/>
            <person name="Tamura T."/>
        </authorList>
    </citation>
    <scope>NUCLEOTIDE SEQUENCE</scope>
    <source>
        <strain evidence="3">NBRC 15555</strain>
    </source>
</reference>
<keyword evidence="4" id="KW-1185">Reference proteome</keyword>
<name>A0A919J8E8_9ACTN</name>
<proteinExistence type="inferred from homology"/>
<dbReference type="PROSITE" id="PS51374">
    <property type="entry name" value="NDPK_LIKE"/>
    <property type="match status" value="1"/>
</dbReference>
<comment type="similarity">
    <text evidence="1">Belongs to the NDK family.</text>
</comment>
<evidence type="ECO:0000256" key="1">
    <source>
        <dbReference type="PROSITE-ProRule" id="PRU00706"/>
    </source>
</evidence>
<accession>A0A919J8E8</accession>
<comment type="caution">
    <text evidence="1">Lacks conserved residue(s) required for the propagation of feature annotation.</text>
</comment>
<feature type="domain" description="Nucleoside diphosphate kinase-like" evidence="2">
    <location>
        <begin position="12"/>
        <end position="147"/>
    </location>
</feature>
<dbReference type="AlphaFoldDB" id="A0A919J8E8"/>
<dbReference type="SUPFAM" id="SSF54919">
    <property type="entry name" value="Nucleoside diphosphate kinase, NDK"/>
    <property type="match status" value="1"/>
</dbReference>
<dbReference type="Pfam" id="PF00334">
    <property type="entry name" value="NDK"/>
    <property type="match status" value="1"/>
</dbReference>
<evidence type="ECO:0000259" key="2">
    <source>
        <dbReference type="SMART" id="SM00562"/>
    </source>
</evidence>
<dbReference type="InterPro" id="IPR036850">
    <property type="entry name" value="NDK-like_dom_sf"/>
</dbReference>
<dbReference type="RefSeq" id="WP_203821576.1">
    <property type="nucleotide sequence ID" value="NZ_BAAABP010000085.1"/>
</dbReference>
<protein>
    <submittedName>
        <fullName evidence="3">Nucleoside-diphosphate kinase</fullName>
    </submittedName>
</protein>
<keyword evidence="3" id="KW-0808">Transferase</keyword>
<keyword evidence="3" id="KW-0418">Kinase</keyword>
<evidence type="ECO:0000313" key="4">
    <source>
        <dbReference type="Proteomes" id="UP000598174"/>
    </source>
</evidence>
<sequence length="179" mass="19329">MTGQPVDWNYWTVILLKPDCLTRNLLSPVLSMVEQHLTVQHVTVVFPTEDQIFAHYADMLPRSAELGRDVAAELRRIYGGRAAAVALGYGPDAAARLRALLGPTDPAAAGADTIRGRYAADSLAQASADGRLIDNLIHSSDTSDVVPADFDTWFGAANRHLLHFPASTAALIPVNGERR</sequence>
<organism evidence="3 4">
    <name type="scientific">Paractinoplanes ferrugineus</name>
    <dbReference type="NCBI Taxonomy" id="113564"/>
    <lineage>
        <taxon>Bacteria</taxon>
        <taxon>Bacillati</taxon>
        <taxon>Actinomycetota</taxon>
        <taxon>Actinomycetes</taxon>
        <taxon>Micromonosporales</taxon>
        <taxon>Micromonosporaceae</taxon>
        <taxon>Paractinoplanes</taxon>
    </lineage>
</organism>
<comment type="caution">
    <text evidence="3">The sequence shown here is derived from an EMBL/GenBank/DDBJ whole genome shotgun (WGS) entry which is preliminary data.</text>
</comment>
<dbReference type="InterPro" id="IPR034907">
    <property type="entry name" value="NDK-like_dom"/>
</dbReference>
<evidence type="ECO:0000313" key="3">
    <source>
        <dbReference type="EMBL" id="GIE15207.1"/>
    </source>
</evidence>
<dbReference type="Gene3D" id="3.30.70.141">
    <property type="entry name" value="Nucleoside diphosphate kinase-like domain"/>
    <property type="match status" value="1"/>
</dbReference>
<dbReference type="Proteomes" id="UP000598174">
    <property type="component" value="Unassembled WGS sequence"/>
</dbReference>
<gene>
    <name evidence="3" type="ORF">Afe05nite_70470</name>
</gene>
<dbReference type="SMART" id="SM00562">
    <property type="entry name" value="NDK"/>
    <property type="match status" value="1"/>
</dbReference>
<dbReference type="EMBL" id="BOMM01000063">
    <property type="protein sequence ID" value="GIE15207.1"/>
    <property type="molecule type" value="Genomic_DNA"/>
</dbReference>
<dbReference type="GO" id="GO:0016301">
    <property type="term" value="F:kinase activity"/>
    <property type="evidence" value="ECO:0007669"/>
    <property type="project" value="UniProtKB-KW"/>
</dbReference>